<dbReference type="RefSeq" id="WP_143015535.1">
    <property type="nucleotide sequence ID" value="NZ_FNCP01000016.1"/>
</dbReference>
<dbReference type="SFLD" id="SFLDG01095">
    <property type="entry name" value="Uncharacterised_Radical_SAM_Su"/>
    <property type="match status" value="1"/>
</dbReference>
<dbReference type="InterPro" id="IPR051198">
    <property type="entry name" value="BchE-like"/>
</dbReference>
<reference evidence="8" key="1">
    <citation type="submission" date="2016-10" db="EMBL/GenBank/DDBJ databases">
        <authorList>
            <person name="Varghese N."/>
            <person name="Submissions S."/>
        </authorList>
    </citation>
    <scope>NUCLEOTIDE SEQUENCE [LARGE SCALE GENOMIC DNA]</scope>
    <source>
        <strain evidence="8">DSM 8344</strain>
    </source>
</reference>
<dbReference type="SFLD" id="SFLDG01082">
    <property type="entry name" value="B12-binding_domain_containing"/>
    <property type="match status" value="1"/>
</dbReference>
<evidence type="ECO:0000256" key="2">
    <source>
        <dbReference type="ARBA" id="ARBA00022691"/>
    </source>
</evidence>
<keyword evidence="5" id="KW-0411">Iron-sulfur</keyword>
<dbReference type="PANTHER" id="PTHR43409:SF4">
    <property type="entry name" value="RADICAL SAM SUPERFAMILY PROTEIN"/>
    <property type="match status" value="1"/>
</dbReference>
<dbReference type="Pfam" id="PF04055">
    <property type="entry name" value="Radical_SAM"/>
    <property type="match status" value="1"/>
</dbReference>
<protein>
    <submittedName>
        <fullName evidence="7">Radical SAM superfamily protein</fullName>
    </submittedName>
</protein>
<dbReference type="SFLD" id="SFLDS00029">
    <property type="entry name" value="Radical_SAM"/>
    <property type="match status" value="1"/>
</dbReference>
<dbReference type="EMBL" id="FNCP01000016">
    <property type="protein sequence ID" value="SDH64612.1"/>
    <property type="molecule type" value="Genomic_DNA"/>
</dbReference>
<evidence type="ECO:0000259" key="6">
    <source>
        <dbReference type="PROSITE" id="PS51918"/>
    </source>
</evidence>
<dbReference type="InterPro" id="IPR058240">
    <property type="entry name" value="rSAM_sf"/>
</dbReference>
<dbReference type="InterPro" id="IPR007197">
    <property type="entry name" value="rSAM"/>
</dbReference>
<dbReference type="Proteomes" id="UP000198656">
    <property type="component" value="Unassembled WGS sequence"/>
</dbReference>
<organism evidence="7 8">
    <name type="scientific">Desulfosporosinus hippei DSM 8344</name>
    <dbReference type="NCBI Taxonomy" id="1121419"/>
    <lineage>
        <taxon>Bacteria</taxon>
        <taxon>Bacillati</taxon>
        <taxon>Bacillota</taxon>
        <taxon>Clostridia</taxon>
        <taxon>Eubacteriales</taxon>
        <taxon>Desulfitobacteriaceae</taxon>
        <taxon>Desulfosporosinus</taxon>
    </lineage>
</organism>
<evidence type="ECO:0000256" key="3">
    <source>
        <dbReference type="ARBA" id="ARBA00022723"/>
    </source>
</evidence>
<dbReference type="PANTHER" id="PTHR43409">
    <property type="entry name" value="ANAEROBIC MAGNESIUM-PROTOPORPHYRIN IX MONOMETHYL ESTER CYCLASE-RELATED"/>
    <property type="match status" value="1"/>
</dbReference>
<evidence type="ECO:0000256" key="5">
    <source>
        <dbReference type="ARBA" id="ARBA00023014"/>
    </source>
</evidence>
<keyword evidence="3" id="KW-0479">Metal-binding</keyword>
<dbReference type="PROSITE" id="PS51918">
    <property type="entry name" value="RADICAL_SAM"/>
    <property type="match status" value="1"/>
</dbReference>
<comment type="cofactor">
    <cofactor evidence="1">
        <name>[4Fe-4S] cluster</name>
        <dbReference type="ChEBI" id="CHEBI:49883"/>
    </cofactor>
</comment>
<keyword evidence="2" id="KW-0949">S-adenosyl-L-methionine</keyword>
<evidence type="ECO:0000256" key="4">
    <source>
        <dbReference type="ARBA" id="ARBA00023004"/>
    </source>
</evidence>
<dbReference type="SUPFAM" id="SSF102114">
    <property type="entry name" value="Radical SAM enzymes"/>
    <property type="match status" value="1"/>
</dbReference>
<evidence type="ECO:0000313" key="7">
    <source>
        <dbReference type="EMBL" id="SDH64612.1"/>
    </source>
</evidence>
<accession>A0A1G8E3U3</accession>
<dbReference type="SMART" id="SM00729">
    <property type="entry name" value="Elp3"/>
    <property type="match status" value="1"/>
</dbReference>
<dbReference type="Gene3D" id="3.80.30.20">
    <property type="entry name" value="tm_1862 like domain"/>
    <property type="match status" value="1"/>
</dbReference>
<dbReference type="OrthoDB" id="9777636at2"/>
<keyword evidence="8" id="KW-1185">Reference proteome</keyword>
<dbReference type="GO" id="GO:0046872">
    <property type="term" value="F:metal ion binding"/>
    <property type="evidence" value="ECO:0007669"/>
    <property type="project" value="UniProtKB-KW"/>
</dbReference>
<evidence type="ECO:0000256" key="1">
    <source>
        <dbReference type="ARBA" id="ARBA00001966"/>
    </source>
</evidence>
<dbReference type="GO" id="GO:0003824">
    <property type="term" value="F:catalytic activity"/>
    <property type="evidence" value="ECO:0007669"/>
    <property type="project" value="InterPro"/>
</dbReference>
<evidence type="ECO:0000313" key="8">
    <source>
        <dbReference type="Proteomes" id="UP000198656"/>
    </source>
</evidence>
<keyword evidence="4" id="KW-0408">Iron</keyword>
<proteinExistence type="predicted"/>
<sequence>MKYTGTIYRPPFEAKSLLLQVTSGCSHNQCSFCSMYQDVPFQIETLEQIEADLKEARHNYPYVQRIFLVNGDPFALSADKLKAIGQKIHEILPEVETIAMYASINNIINKTDEELKELRNLRINDLNIGVESGLPEVLECFNKGFTLEEAKRQLRRLQVAGIDYSVNIILGGAGGGKGLQHAQASSQLLNEIKPRLIFVGGLHLEPGTRMEELIQSGAFTESTLRETIDEEAAMLGMLNLENTIFYGLHPSNAVPVYGHLPEDKQDLLAALQDGLNSISKDYLDSAHLKKGPEGNLSLRL</sequence>
<name>A0A1G8E3U3_9FIRM</name>
<dbReference type="AlphaFoldDB" id="A0A1G8E3U3"/>
<dbReference type="InterPro" id="IPR006638">
    <property type="entry name" value="Elp3/MiaA/NifB-like_rSAM"/>
</dbReference>
<dbReference type="GO" id="GO:0051536">
    <property type="term" value="F:iron-sulfur cluster binding"/>
    <property type="evidence" value="ECO:0007669"/>
    <property type="project" value="UniProtKB-KW"/>
</dbReference>
<feature type="domain" description="Radical SAM core" evidence="6">
    <location>
        <begin position="11"/>
        <end position="239"/>
    </location>
</feature>
<dbReference type="STRING" id="1121419.SAMN05443529_11646"/>
<dbReference type="InterPro" id="IPR023404">
    <property type="entry name" value="rSAM_horseshoe"/>
</dbReference>
<dbReference type="CDD" id="cd01335">
    <property type="entry name" value="Radical_SAM"/>
    <property type="match status" value="1"/>
</dbReference>
<gene>
    <name evidence="7" type="ORF">SAMN05443529_11646</name>
</gene>